<evidence type="ECO:0000256" key="11">
    <source>
        <dbReference type="ARBA" id="ARBA00023214"/>
    </source>
</evidence>
<feature type="transmembrane region" description="Helical" evidence="14">
    <location>
        <begin position="244"/>
        <end position="272"/>
    </location>
</feature>
<evidence type="ECO:0000256" key="13">
    <source>
        <dbReference type="SAM" id="MobiDB-lite"/>
    </source>
</evidence>
<evidence type="ECO:0000256" key="4">
    <source>
        <dbReference type="ARBA" id="ARBA00022475"/>
    </source>
</evidence>
<reference evidence="15 16" key="1">
    <citation type="submission" date="2024-03" db="EMBL/GenBank/DDBJ databases">
        <title>Aureococcus anophagefferens CCMP1851 and Kratosvirus quantuckense: Draft genome of a second virus-susceptible host strain in the model system.</title>
        <authorList>
            <person name="Chase E."/>
            <person name="Truchon A.R."/>
            <person name="Schepens W."/>
            <person name="Wilhelm S.W."/>
        </authorList>
    </citation>
    <scope>NUCLEOTIDE SEQUENCE [LARGE SCALE GENOMIC DNA]</scope>
    <source>
        <strain evidence="15 16">CCMP1851</strain>
    </source>
</reference>
<gene>
    <name evidence="15" type="ORF">SO694_00149037</name>
</gene>
<dbReference type="EMBL" id="JBBJCI010000347">
    <property type="protein sequence ID" value="KAK7234119.1"/>
    <property type="molecule type" value="Genomic_DNA"/>
</dbReference>
<name>A0ABR1FNM1_AURAN</name>
<keyword evidence="5 14" id="KW-0812">Transmembrane</keyword>
<dbReference type="InterPro" id="IPR006990">
    <property type="entry name" value="Tweety"/>
</dbReference>
<comment type="similarity">
    <text evidence="2">Belongs to the tweety family.</text>
</comment>
<evidence type="ECO:0000313" key="15">
    <source>
        <dbReference type="EMBL" id="KAK7234119.1"/>
    </source>
</evidence>
<comment type="caution">
    <text evidence="15">The sequence shown here is derived from an EMBL/GenBank/DDBJ whole genome shotgun (WGS) entry which is preliminary data.</text>
</comment>
<dbReference type="PANTHER" id="PTHR12424:SF8">
    <property type="entry name" value="PROTEIN TWEETY"/>
    <property type="match status" value="1"/>
</dbReference>
<feature type="compositionally biased region" description="Basic and acidic residues" evidence="13">
    <location>
        <begin position="586"/>
        <end position="597"/>
    </location>
</feature>
<keyword evidence="4" id="KW-1003">Cell membrane</keyword>
<protein>
    <submittedName>
        <fullName evidence="15">Uncharacterized protein</fullName>
    </submittedName>
</protein>
<feature type="compositionally biased region" description="Acidic residues" evidence="13">
    <location>
        <begin position="564"/>
        <end position="573"/>
    </location>
</feature>
<feature type="transmembrane region" description="Helical" evidence="14">
    <location>
        <begin position="210"/>
        <end position="232"/>
    </location>
</feature>
<evidence type="ECO:0000313" key="16">
    <source>
        <dbReference type="Proteomes" id="UP001363151"/>
    </source>
</evidence>
<feature type="transmembrane region" description="Helical" evidence="14">
    <location>
        <begin position="417"/>
        <end position="442"/>
    </location>
</feature>
<proteinExistence type="inferred from homology"/>
<feature type="transmembrane region" description="Helical" evidence="14">
    <location>
        <begin position="89"/>
        <end position="111"/>
    </location>
</feature>
<evidence type="ECO:0000256" key="6">
    <source>
        <dbReference type="ARBA" id="ARBA00022989"/>
    </source>
</evidence>
<keyword evidence="9" id="KW-0869">Chloride channel</keyword>
<evidence type="ECO:0000256" key="9">
    <source>
        <dbReference type="ARBA" id="ARBA00023173"/>
    </source>
</evidence>
<feature type="compositionally biased region" description="Basic and acidic residues" evidence="13">
    <location>
        <begin position="633"/>
        <end position="643"/>
    </location>
</feature>
<keyword evidence="11" id="KW-0868">Chloride</keyword>
<keyword evidence="7" id="KW-0406">Ion transport</keyword>
<feature type="compositionally biased region" description="Acidic residues" evidence="13">
    <location>
        <begin position="605"/>
        <end position="616"/>
    </location>
</feature>
<keyword evidence="16" id="KW-1185">Reference proteome</keyword>
<dbReference type="Proteomes" id="UP001363151">
    <property type="component" value="Unassembled WGS sequence"/>
</dbReference>
<keyword evidence="12" id="KW-0407">Ion channel</keyword>
<keyword evidence="3" id="KW-0813">Transport</keyword>
<evidence type="ECO:0000256" key="8">
    <source>
        <dbReference type="ARBA" id="ARBA00023136"/>
    </source>
</evidence>
<organism evidence="15 16">
    <name type="scientific">Aureococcus anophagefferens</name>
    <name type="common">Harmful bloom alga</name>
    <dbReference type="NCBI Taxonomy" id="44056"/>
    <lineage>
        <taxon>Eukaryota</taxon>
        <taxon>Sar</taxon>
        <taxon>Stramenopiles</taxon>
        <taxon>Ochrophyta</taxon>
        <taxon>Pelagophyceae</taxon>
        <taxon>Pelagomonadales</taxon>
        <taxon>Pelagomonadaceae</taxon>
        <taxon>Aureococcus</taxon>
    </lineage>
</organism>
<evidence type="ECO:0000256" key="2">
    <source>
        <dbReference type="ARBA" id="ARBA00009849"/>
    </source>
</evidence>
<feature type="compositionally biased region" description="Acidic residues" evidence="13">
    <location>
        <begin position="543"/>
        <end position="557"/>
    </location>
</feature>
<dbReference type="PANTHER" id="PTHR12424">
    <property type="entry name" value="TWEETY-RELATED"/>
    <property type="match status" value="1"/>
</dbReference>
<keyword evidence="6 14" id="KW-1133">Transmembrane helix</keyword>
<feature type="region of interest" description="Disordered" evidence="13">
    <location>
        <begin position="538"/>
        <end position="643"/>
    </location>
</feature>
<accession>A0ABR1FNM1</accession>
<evidence type="ECO:0000256" key="14">
    <source>
        <dbReference type="SAM" id="Phobius"/>
    </source>
</evidence>
<evidence type="ECO:0000256" key="3">
    <source>
        <dbReference type="ARBA" id="ARBA00022448"/>
    </source>
</evidence>
<comment type="subcellular location">
    <subcellularLocation>
        <location evidence="1">Cell membrane</location>
        <topology evidence="1">Multi-pass membrane protein</topology>
    </subcellularLocation>
</comment>
<keyword evidence="8 14" id="KW-0472">Membrane</keyword>
<evidence type="ECO:0000256" key="12">
    <source>
        <dbReference type="ARBA" id="ARBA00023303"/>
    </source>
</evidence>
<evidence type="ECO:0000256" key="1">
    <source>
        <dbReference type="ARBA" id="ARBA00004651"/>
    </source>
</evidence>
<feature type="transmembrane region" description="Helical" evidence="14">
    <location>
        <begin position="42"/>
        <end position="68"/>
    </location>
</feature>
<sequence>MGGDAEARTRTVRRIHGIPHEGEDSTGAELAGKAYREGLVELVTFVVAFGCAILLVLYCYRAALCFGARCGWRARWRRSCVDGAAKRAGAYRLLLAFTVVGVVAASLAGSFGEAELLRGVKNVGDAVERLGDWLEHLRSLCVDMVRSTGTITRATKDVTCSGEELDKFVGDVAVVNATIGRVSDVFDAMIDPVRRVEDQVRSRGRFWVTLGVRLVTFGPSIVYVFPMFFGLLGEGRCKSCAIAVVEGGACCSSCIGLPVGLALFAVLFVLSIGLADFCFLGPAAVLTGGNEDNRYLAYYLRCEGSNPISVDVDAMANAVDELDEYADELELAGVCTGLDAAASDIDGAIGDLQDVVDEITEDVLSCRYIQPIVGDLFYDAVCDRTVEGSRRRPATTFETFDRETKSSPTRVVGLYRVWVVVLASGAAALCGLFVAPLATAAFRGADHRDHDRELRRSYLEVVEKGEVVKVRSSLQRAVDAARGSLRRAKVVPIVAEPLDAAEAPPITAEPVAAGPPKEFLALVATTPVTEFVENPLAAAAADGGDDDDVDETDGGDDDGLRAEDVDDADEGNDDGLRADDVDDADSDRGRGDDDHTDSSSGSANDSDDYMDEDDERNLDPVDAGARAAMVEAEQARLRRMDGR</sequence>
<evidence type="ECO:0000256" key="10">
    <source>
        <dbReference type="ARBA" id="ARBA00023180"/>
    </source>
</evidence>
<evidence type="ECO:0000256" key="5">
    <source>
        <dbReference type="ARBA" id="ARBA00022692"/>
    </source>
</evidence>
<keyword evidence="10" id="KW-0325">Glycoprotein</keyword>
<evidence type="ECO:0000256" key="7">
    <source>
        <dbReference type="ARBA" id="ARBA00023065"/>
    </source>
</evidence>